<sequence length="284" mass="31300">MQWIEGGAFAMGSARFYPEERPVRVVEVDSFWIDETPVTNASFAAFVQATGYLTAAERTGSSAVFEKTSGPVDRFDPALWWRLREGACWRNPWARGLDGLQEHPVVHVAYEDAQAFAAWAGKRLPTEAEWEYAARGGLAGADYAWGDQLAPDGLVLANYWQGEFPHQNTLLDGWERTSPVRSYPGNGYGLFDMIGNVWEWTSDRWSVGGAAAKPGCCASASPRDGVLEKVIKGGSHLCARNYCQRYRPAARYAQRADLPTSHIGFRCVADRPIDADSGSTDPVL</sequence>
<keyword evidence="3" id="KW-1185">Reference proteome</keyword>
<name>A0A936ZQL9_9BURK</name>
<dbReference type="Pfam" id="PF03781">
    <property type="entry name" value="FGE-sulfatase"/>
    <property type="match status" value="1"/>
</dbReference>
<comment type="caution">
    <text evidence="2">The sequence shown here is derived from an EMBL/GenBank/DDBJ whole genome shotgun (WGS) entry which is preliminary data.</text>
</comment>
<dbReference type="AlphaFoldDB" id="A0A936ZQL9"/>
<gene>
    <name evidence="2" type="ORF">JI739_02560</name>
</gene>
<dbReference type="PANTHER" id="PTHR23150">
    <property type="entry name" value="SULFATASE MODIFYING FACTOR 1, 2"/>
    <property type="match status" value="1"/>
</dbReference>
<accession>A0A936ZQL9</accession>
<protein>
    <submittedName>
        <fullName evidence="2">Formylglycine-generating enzyme family protein</fullName>
    </submittedName>
</protein>
<evidence type="ECO:0000313" key="2">
    <source>
        <dbReference type="EMBL" id="MBL0419220.1"/>
    </source>
</evidence>
<dbReference type="RefSeq" id="WP_201682269.1">
    <property type="nucleotide sequence ID" value="NZ_JAEQNA010000001.1"/>
</dbReference>
<dbReference type="PANTHER" id="PTHR23150:SF19">
    <property type="entry name" value="FORMYLGLYCINE-GENERATING ENZYME"/>
    <property type="match status" value="1"/>
</dbReference>
<dbReference type="InterPro" id="IPR005532">
    <property type="entry name" value="SUMF_dom"/>
</dbReference>
<dbReference type="InterPro" id="IPR016187">
    <property type="entry name" value="CTDL_fold"/>
</dbReference>
<dbReference type="SUPFAM" id="SSF56436">
    <property type="entry name" value="C-type lectin-like"/>
    <property type="match status" value="1"/>
</dbReference>
<proteinExistence type="predicted"/>
<dbReference type="EMBL" id="JAEQNA010000001">
    <property type="protein sequence ID" value="MBL0419220.1"/>
    <property type="molecule type" value="Genomic_DNA"/>
</dbReference>
<organism evidence="2 3">
    <name type="scientific">Ramlibacter aurantiacus</name>
    <dbReference type="NCBI Taxonomy" id="2801330"/>
    <lineage>
        <taxon>Bacteria</taxon>
        <taxon>Pseudomonadati</taxon>
        <taxon>Pseudomonadota</taxon>
        <taxon>Betaproteobacteria</taxon>
        <taxon>Burkholderiales</taxon>
        <taxon>Comamonadaceae</taxon>
        <taxon>Ramlibacter</taxon>
    </lineage>
</organism>
<evidence type="ECO:0000313" key="3">
    <source>
        <dbReference type="Proteomes" id="UP000613011"/>
    </source>
</evidence>
<dbReference type="InterPro" id="IPR042095">
    <property type="entry name" value="SUMF_sf"/>
</dbReference>
<feature type="domain" description="Sulfatase-modifying factor enzyme-like" evidence="1">
    <location>
        <begin position="3"/>
        <end position="268"/>
    </location>
</feature>
<dbReference type="Gene3D" id="3.90.1580.10">
    <property type="entry name" value="paralog of FGE (formylglycine-generating enzyme)"/>
    <property type="match status" value="1"/>
</dbReference>
<dbReference type="Proteomes" id="UP000613011">
    <property type="component" value="Unassembled WGS sequence"/>
</dbReference>
<dbReference type="GO" id="GO:0120147">
    <property type="term" value="F:formylglycine-generating oxidase activity"/>
    <property type="evidence" value="ECO:0007669"/>
    <property type="project" value="TreeGrafter"/>
</dbReference>
<reference evidence="2" key="1">
    <citation type="submission" date="2021-01" db="EMBL/GenBank/DDBJ databases">
        <title>Ramlibacter sp. strain AW1 16S ribosomal RNA gene Genome sequencing and assembly.</title>
        <authorList>
            <person name="Kang M."/>
        </authorList>
    </citation>
    <scope>NUCLEOTIDE SEQUENCE</scope>
    <source>
        <strain evidence="2">AW1</strain>
    </source>
</reference>
<dbReference type="InterPro" id="IPR051043">
    <property type="entry name" value="Sulfatase_Mod_Factor_Kinase"/>
</dbReference>
<evidence type="ECO:0000259" key="1">
    <source>
        <dbReference type="Pfam" id="PF03781"/>
    </source>
</evidence>